<accession>A0ABT9ZQS1</accession>
<evidence type="ECO:0000313" key="3">
    <source>
        <dbReference type="Proteomes" id="UP001230005"/>
    </source>
</evidence>
<proteinExistence type="predicted"/>
<gene>
    <name evidence="2" type="ORF">J2S74_000449</name>
</gene>
<dbReference type="Proteomes" id="UP001230005">
    <property type="component" value="Unassembled WGS sequence"/>
</dbReference>
<dbReference type="EMBL" id="JAUSUG010000001">
    <property type="protein sequence ID" value="MDQ0253077.1"/>
    <property type="molecule type" value="Genomic_DNA"/>
</dbReference>
<evidence type="ECO:0000256" key="1">
    <source>
        <dbReference type="SAM" id="Phobius"/>
    </source>
</evidence>
<keyword evidence="1" id="KW-0472">Membrane</keyword>
<sequence length="188" mass="21290">MEFLFLLVLGFVGILFVFYLIANHSAKRDEGRVNKFIQDFDIQISNYERFWDGKYIFYEEGNGRLWVYNPAKETYSVGEQGQILGCELRINEETEFRTSITSAAGRAVLGGVLAGGIGAIIGGVTARKDSRQLVHGADLTIYFVDGHYDTINIFSDTNGVQMTDSFFRNKYDNGMAWCKFIESLTDNR</sequence>
<protein>
    <submittedName>
        <fullName evidence="2">Uncharacterized protein</fullName>
    </submittedName>
</protein>
<feature type="transmembrane region" description="Helical" evidence="1">
    <location>
        <begin position="6"/>
        <end position="22"/>
    </location>
</feature>
<dbReference type="RefSeq" id="WP_307321222.1">
    <property type="nucleotide sequence ID" value="NZ_JAUSUG010000001.1"/>
</dbReference>
<keyword evidence="1" id="KW-0812">Transmembrane</keyword>
<name>A0ABT9ZQS1_9BACI</name>
<comment type="caution">
    <text evidence="2">The sequence shown here is derived from an EMBL/GenBank/DDBJ whole genome shotgun (WGS) entry which is preliminary data.</text>
</comment>
<organism evidence="2 3">
    <name type="scientific">Evansella vedderi</name>
    <dbReference type="NCBI Taxonomy" id="38282"/>
    <lineage>
        <taxon>Bacteria</taxon>
        <taxon>Bacillati</taxon>
        <taxon>Bacillota</taxon>
        <taxon>Bacilli</taxon>
        <taxon>Bacillales</taxon>
        <taxon>Bacillaceae</taxon>
        <taxon>Evansella</taxon>
    </lineage>
</organism>
<keyword evidence="3" id="KW-1185">Reference proteome</keyword>
<keyword evidence="1" id="KW-1133">Transmembrane helix</keyword>
<evidence type="ECO:0000313" key="2">
    <source>
        <dbReference type="EMBL" id="MDQ0253077.1"/>
    </source>
</evidence>
<reference evidence="2 3" key="1">
    <citation type="submission" date="2023-07" db="EMBL/GenBank/DDBJ databases">
        <title>Genomic Encyclopedia of Type Strains, Phase IV (KMG-IV): sequencing the most valuable type-strain genomes for metagenomic binning, comparative biology and taxonomic classification.</title>
        <authorList>
            <person name="Goeker M."/>
        </authorList>
    </citation>
    <scope>NUCLEOTIDE SEQUENCE [LARGE SCALE GENOMIC DNA]</scope>
    <source>
        <strain evidence="2 3">DSM 9768</strain>
    </source>
</reference>